<accession>A0AAP0G8W8</accession>
<evidence type="ECO:0000313" key="1">
    <source>
        <dbReference type="EMBL" id="KAK8944752.1"/>
    </source>
</evidence>
<proteinExistence type="predicted"/>
<sequence length="92" mass="9980">MAFAGRIQCKADQMNLLHMQLAAQSVAQQCKAMLSHIPLPENQGLNSDIGALPCTPCCKENTLHDHQKPHHSYVFGALLAPSLFRGLPCISA</sequence>
<evidence type="ECO:0000313" key="2">
    <source>
        <dbReference type="Proteomes" id="UP001418222"/>
    </source>
</evidence>
<comment type="caution">
    <text evidence="1">The sequence shown here is derived from an EMBL/GenBank/DDBJ whole genome shotgun (WGS) entry which is preliminary data.</text>
</comment>
<name>A0AAP0G8W8_9ASPA</name>
<dbReference type="AlphaFoldDB" id="A0AAP0G8W8"/>
<gene>
    <name evidence="1" type="ORF">KSP39_PZI007576</name>
</gene>
<dbReference type="Proteomes" id="UP001418222">
    <property type="component" value="Unassembled WGS sequence"/>
</dbReference>
<protein>
    <submittedName>
        <fullName evidence="1">Uncharacterized protein</fullName>
    </submittedName>
</protein>
<reference evidence="1 2" key="1">
    <citation type="journal article" date="2022" name="Nat. Plants">
        <title>Genomes of leafy and leafless Platanthera orchids illuminate the evolution of mycoheterotrophy.</title>
        <authorList>
            <person name="Li M.H."/>
            <person name="Liu K.W."/>
            <person name="Li Z."/>
            <person name="Lu H.C."/>
            <person name="Ye Q.L."/>
            <person name="Zhang D."/>
            <person name="Wang J.Y."/>
            <person name="Li Y.F."/>
            <person name="Zhong Z.M."/>
            <person name="Liu X."/>
            <person name="Yu X."/>
            <person name="Liu D.K."/>
            <person name="Tu X.D."/>
            <person name="Liu B."/>
            <person name="Hao Y."/>
            <person name="Liao X.Y."/>
            <person name="Jiang Y.T."/>
            <person name="Sun W.H."/>
            <person name="Chen J."/>
            <person name="Chen Y.Q."/>
            <person name="Ai Y."/>
            <person name="Zhai J.W."/>
            <person name="Wu S.S."/>
            <person name="Zhou Z."/>
            <person name="Hsiao Y.Y."/>
            <person name="Wu W.L."/>
            <person name="Chen Y.Y."/>
            <person name="Lin Y.F."/>
            <person name="Hsu J.L."/>
            <person name="Li C.Y."/>
            <person name="Wang Z.W."/>
            <person name="Zhao X."/>
            <person name="Zhong W.Y."/>
            <person name="Ma X.K."/>
            <person name="Ma L."/>
            <person name="Huang J."/>
            <person name="Chen G.Z."/>
            <person name="Huang M.Z."/>
            <person name="Huang L."/>
            <person name="Peng D.H."/>
            <person name="Luo Y.B."/>
            <person name="Zou S.Q."/>
            <person name="Chen S.P."/>
            <person name="Lan S."/>
            <person name="Tsai W.C."/>
            <person name="Van de Peer Y."/>
            <person name="Liu Z.J."/>
        </authorList>
    </citation>
    <scope>NUCLEOTIDE SEQUENCE [LARGE SCALE GENOMIC DNA]</scope>
    <source>
        <strain evidence="1">Lor287</strain>
    </source>
</reference>
<dbReference type="EMBL" id="JBBWWQ010000006">
    <property type="protein sequence ID" value="KAK8944752.1"/>
    <property type="molecule type" value="Genomic_DNA"/>
</dbReference>
<organism evidence="1 2">
    <name type="scientific">Platanthera zijinensis</name>
    <dbReference type="NCBI Taxonomy" id="2320716"/>
    <lineage>
        <taxon>Eukaryota</taxon>
        <taxon>Viridiplantae</taxon>
        <taxon>Streptophyta</taxon>
        <taxon>Embryophyta</taxon>
        <taxon>Tracheophyta</taxon>
        <taxon>Spermatophyta</taxon>
        <taxon>Magnoliopsida</taxon>
        <taxon>Liliopsida</taxon>
        <taxon>Asparagales</taxon>
        <taxon>Orchidaceae</taxon>
        <taxon>Orchidoideae</taxon>
        <taxon>Orchideae</taxon>
        <taxon>Orchidinae</taxon>
        <taxon>Platanthera</taxon>
    </lineage>
</organism>
<keyword evidence="2" id="KW-1185">Reference proteome</keyword>